<evidence type="ECO:0000256" key="1">
    <source>
        <dbReference type="ARBA" id="ARBA00000085"/>
    </source>
</evidence>
<dbReference type="AlphaFoldDB" id="A0A1M6DDK9"/>
<dbReference type="PRINTS" id="PR00344">
    <property type="entry name" value="BCTRLSENSOR"/>
</dbReference>
<dbReference type="CDD" id="cd00082">
    <property type="entry name" value="HisKA"/>
    <property type="match status" value="1"/>
</dbReference>
<evidence type="ECO:0000313" key="11">
    <source>
        <dbReference type="Proteomes" id="UP000184310"/>
    </source>
</evidence>
<keyword evidence="5" id="KW-0808">Transferase</keyword>
<feature type="domain" description="Histidine kinase" evidence="9">
    <location>
        <begin position="88"/>
        <end position="282"/>
    </location>
</feature>
<feature type="transmembrane region" description="Helical" evidence="8">
    <location>
        <begin position="6"/>
        <end position="22"/>
    </location>
</feature>
<keyword evidence="4" id="KW-0597">Phosphoprotein</keyword>
<dbReference type="InterPro" id="IPR050351">
    <property type="entry name" value="BphY/WalK/GraS-like"/>
</dbReference>
<evidence type="ECO:0000256" key="2">
    <source>
        <dbReference type="ARBA" id="ARBA00004370"/>
    </source>
</evidence>
<dbReference type="Pfam" id="PF02518">
    <property type="entry name" value="HATPase_c"/>
    <property type="match status" value="1"/>
</dbReference>
<keyword evidence="8" id="KW-0812">Transmembrane</keyword>
<comment type="catalytic activity">
    <reaction evidence="1">
        <text>ATP + protein L-histidine = ADP + protein N-phospho-L-histidine.</text>
        <dbReference type="EC" id="2.7.13.3"/>
    </reaction>
</comment>
<keyword evidence="6 10" id="KW-0418">Kinase</keyword>
<dbReference type="PROSITE" id="PS50109">
    <property type="entry name" value="HIS_KIN"/>
    <property type="match status" value="1"/>
</dbReference>
<keyword evidence="8" id="KW-1133">Transmembrane helix</keyword>
<dbReference type="SUPFAM" id="SSF55874">
    <property type="entry name" value="ATPase domain of HSP90 chaperone/DNA topoisomerase II/histidine kinase"/>
    <property type="match status" value="1"/>
</dbReference>
<evidence type="ECO:0000256" key="3">
    <source>
        <dbReference type="ARBA" id="ARBA00012438"/>
    </source>
</evidence>
<dbReference type="CDD" id="cd00075">
    <property type="entry name" value="HATPase"/>
    <property type="match status" value="1"/>
</dbReference>
<protein>
    <recommendedName>
        <fullName evidence="3">histidine kinase</fullName>
        <ecNumber evidence="3">2.7.13.3</ecNumber>
    </recommendedName>
</protein>
<dbReference type="Proteomes" id="UP000184310">
    <property type="component" value="Unassembled WGS sequence"/>
</dbReference>
<dbReference type="Pfam" id="PF00512">
    <property type="entry name" value="HisKA"/>
    <property type="match status" value="1"/>
</dbReference>
<evidence type="ECO:0000313" key="10">
    <source>
        <dbReference type="EMBL" id="SHI71245.1"/>
    </source>
</evidence>
<dbReference type="InterPro" id="IPR003594">
    <property type="entry name" value="HATPase_dom"/>
</dbReference>
<evidence type="ECO:0000256" key="8">
    <source>
        <dbReference type="SAM" id="Phobius"/>
    </source>
</evidence>
<dbReference type="GO" id="GO:0000155">
    <property type="term" value="F:phosphorelay sensor kinase activity"/>
    <property type="evidence" value="ECO:0007669"/>
    <property type="project" value="InterPro"/>
</dbReference>
<evidence type="ECO:0000256" key="6">
    <source>
        <dbReference type="ARBA" id="ARBA00022777"/>
    </source>
</evidence>
<dbReference type="SUPFAM" id="SSF47384">
    <property type="entry name" value="Homodimeric domain of signal transducing histidine kinase"/>
    <property type="match status" value="1"/>
</dbReference>
<keyword evidence="7" id="KW-0902">Two-component regulatory system</keyword>
<accession>A0A1M6DDK9</accession>
<reference evidence="10 11" key="1">
    <citation type="submission" date="2016-11" db="EMBL/GenBank/DDBJ databases">
        <authorList>
            <person name="Jaros S."/>
            <person name="Januszkiewicz K."/>
            <person name="Wedrychowicz H."/>
        </authorList>
    </citation>
    <scope>NUCLEOTIDE SEQUENCE [LARGE SCALE GENOMIC DNA]</scope>
    <source>
        <strain evidence="10 11">DSM 21758</strain>
    </source>
</reference>
<dbReference type="SMART" id="SM00387">
    <property type="entry name" value="HATPase_c"/>
    <property type="match status" value="1"/>
</dbReference>
<comment type="subcellular location">
    <subcellularLocation>
        <location evidence="2">Membrane</location>
    </subcellularLocation>
</comment>
<dbReference type="OrthoDB" id="9792991at2"/>
<keyword evidence="11" id="KW-1185">Reference proteome</keyword>
<dbReference type="InterPro" id="IPR036097">
    <property type="entry name" value="HisK_dim/P_sf"/>
</dbReference>
<dbReference type="InterPro" id="IPR005467">
    <property type="entry name" value="His_kinase_dom"/>
</dbReference>
<dbReference type="InterPro" id="IPR004358">
    <property type="entry name" value="Sig_transdc_His_kin-like_C"/>
</dbReference>
<dbReference type="InterPro" id="IPR036890">
    <property type="entry name" value="HATPase_C_sf"/>
</dbReference>
<evidence type="ECO:0000256" key="4">
    <source>
        <dbReference type="ARBA" id="ARBA00022553"/>
    </source>
</evidence>
<dbReference type="GO" id="GO:0016036">
    <property type="term" value="P:cellular response to phosphate starvation"/>
    <property type="evidence" value="ECO:0007669"/>
    <property type="project" value="TreeGrafter"/>
</dbReference>
<evidence type="ECO:0000256" key="5">
    <source>
        <dbReference type="ARBA" id="ARBA00022679"/>
    </source>
</evidence>
<name>A0A1M6DDK9_9CLOT</name>
<keyword evidence="8" id="KW-0472">Membrane</keyword>
<dbReference type="GO" id="GO:0004721">
    <property type="term" value="F:phosphoprotein phosphatase activity"/>
    <property type="evidence" value="ECO:0007669"/>
    <property type="project" value="TreeGrafter"/>
</dbReference>
<organism evidence="10 11">
    <name type="scientific">Clostridium cavendishii DSM 21758</name>
    <dbReference type="NCBI Taxonomy" id="1121302"/>
    <lineage>
        <taxon>Bacteria</taxon>
        <taxon>Bacillati</taxon>
        <taxon>Bacillota</taxon>
        <taxon>Clostridia</taxon>
        <taxon>Eubacteriales</taxon>
        <taxon>Clostridiaceae</taxon>
        <taxon>Clostridium</taxon>
    </lineage>
</organism>
<dbReference type="SMART" id="SM00388">
    <property type="entry name" value="HisKA"/>
    <property type="match status" value="1"/>
</dbReference>
<dbReference type="EMBL" id="FQZB01000004">
    <property type="protein sequence ID" value="SHI71245.1"/>
    <property type="molecule type" value="Genomic_DNA"/>
</dbReference>
<dbReference type="GO" id="GO:0005886">
    <property type="term" value="C:plasma membrane"/>
    <property type="evidence" value="ECO:0007669"/>
    <property type="project" value="TreeGrafter"/>
</dbReference>
<gene>
    <name evidence="10" type="ORF">SAMN02745163_00696</name>
</gene>
<dbReference type="InterPro" id="IPR003661">
    <property type="entry name" value="HisK_dim/P_dom"/>
</dbReference>
<dbReference type="Gene3D" id="3.30.565.10">
    <property type="entry name" value="Histidine kinase-like ATPase, C-terminal domain"/>
    <property type="match status" value="1"/>
</dbReference>
<proteinExistence type="predicted"/>
<dbReference type="PANTHER" id="PTHR45453">
    <property type="entry name" value="PHOSPHATE REGULON SENSOR PROTEIN PHOR"/>
    <property type="match status" value="1"/>
</dbReference>
<dbReference type="STRING" id="1121302.SAMN02745163_00696"/>
<dbReference type="Gene3D" id="1.10.287.130">
    <property type="match status" value="1"/>
</dbReference>
<evidence type="ECO:0000256" key="7">
    <source>
        <dbReference type="ARBA" id="ARBA00023012"/>
    </source>
</evidence>
<sequence>MILIIAILIIIIIFLFIRLFLIRRQVMGINEQIIDINRNKEDKKLTVGLINKELEELAKNINITLDLKKQCEIREIELQNDLRQTIANISHDLRTPLTSIIGYIQFLKLDNTSEEEKKEYLETAERRAKSLEVLLNDFYELSLIESLDYKINLEKVKFNRIIKEIVLGRYSDFINIGITPNIQILEEDVYIIAEHKSLERVIENLLSNAIRYAKDKISISLEIEESIAILKVSNNIRNLTNHDVEKVFDRFYMADKTRSGKGSGLGLAIVKGLVERMNGNIEADIVGDIFNIYCRFKIINI</sequence>
<dbReference type="EC" id="2.7.13.3" evidence="3"/>
<evidence type="ECO:0000259" key="9">
    <source>
        <dbReference type="PROSITE" id="PS50109"/>
    </source>
</evidence>
<dbReference type="PANTHER" id="PTHR45453:SF1">
    <property type="entry name" value="PHOSPHATE REGULON SENSOR PROTEIN PHOR"/>
    <property type="match status" value="1"/>
</dbReference>